<dbReference type="SMART" id="SM00448">
    <property type="entry name" value="REC"/>
    <property type="match status" value="1"/>
</dbReference>
<proteinExistence type="predicted"/>
<evidence type="ECO:0000259" key="17">
    <source>
        <dbReference type="PROSITE" id="PS50110"/>
    </source>
</evidence>
<dbReference type="InterPro" id="IPR036097">
    <property type="entry name" value="HisK_dim/P_sf"/>
</dbReference>
<evidence type="ECO:0000256" key="9">
    <source>
        <dbReference type="ARBA" id="ARBA00022840"/>
    </source>
</evidence>
<evidence type="ECO:0000259" key="18">
    <source>
        <dbReference type="PROSITE" id="PS50894"/>
    </source>
</evidence>
<dbReference type="EMBL" id="CP061081">
    <property type="protein sequence ID" value="QNT07007.1"/>
    <property type="molecule type" value="Genomic_DNA"/>
</dbReference>
<dbReference type="Pfam" id="PF01627">
    <property type="entry name" value="Hpt"/>
    <property type="match status" value="1"/>
</dbReference>
<dbReference type="Pfam" id="PF00072">
    <property type="entry name" value="Response_reg"/>
    <property type="match status" value="1"/>
</dbReference>
<dbReference type="CDD" id="cd17546">
    <property type="entry name" value="REC_hyHK_CKI1_RcsC-like"/>
    <property type="match status" value="1"/>
</dbReference>
<keyword evidence="4" id="KW-1003">Cell membrane</keyword>
<evidence type="ECO:0000256" key="1">
    <source>
        <dbReference type="ARBA" id="ARBA00000085"/>
    </source>
</evidence>
<name>A0A7H1J941_9GAMM</name>
<dbReference type="GO" id="GO:0000155">
    <property type="term" value="F:phosphorelay sensor kinase activity"/>
    <property type="evidence" value="ECO:0007669"/>
    <property type="project" value="InterPro"/>
</dbReference>
<evidence type="ECO:0000256" key="6">
    <source>
        <dbReference type="ARBA" id="ARBA00022553"/>
    </source>
</evidence>
<dbReference type="PROSITE" id="PS50894">
    <property type="entry name" value="HPT"/>
    <property type="match status" value="1"/>
</dbReference>
<feature type="modified residue" description="Phosphohistidine" evidence="13">
    <location>
        <position position="868"/>
    </location>
</feature>
<reference evidence="19 20" key="1">
    <citation type="submission" date="2020-09" db="EMBL/GenBank/DDBJ databases">
        <title>Complete genome sequence of an Arctic sea ice bacterium Marinomonas arctica BSI20414.</title>
        <authorList>
            <person name="Liao L."/>
            <person name="Chen B."/>
        </authorList>
    </citation>
    <scope>NUCLEOTIDE SEQUENCE [LARGE SCALE GENOMIC DNA]</scope>
    <source>
        <strain evidence="19 20">BSI20414</strain>
    </source>
</reference>
<dbReference type="InterPro" id="IPR008207">
    <property type="entry name" value="Sig_transdc_His_kin_Hpt_dom"/>
</dbReference>
<keyword evidence="5" id="KW-0997">Cell inner membrane</keyword>
<evidence type="ECO:0000256" key="8">
    <source>
        <dbReference type="ARBA" id="ARBA00022741"/>
    </source>
</evidence>
<dbReference type="InterPro" id="IPR003661">
    <property type="entry name" value="HisK_dim/P_dom"/>
</dbReference>
<dbReference type="Pfam" id="PF00512">
    <property type="entry name" value="HisKA"/>
    <property type="match status" value="1"/>
</dbReference>
<dbReference type="InterPro" id="IPR019247">
    <property type="entry name" value="Histidine_kinase_BarA_N"/>
</dbReference>
<evidence type="ECO:0000256" key="11">
    <source>
        <dbReference type="ARBA" id="ARBA00023012"/>
    </source>
</evidence>
<keyword evidence="9" id="KW-0067">ATP-binding</keyword>
<protein>
    <recommendedName>
        <fullName evidence="3">histidine kinase</fullName>
        <ecNumber evidence="3">2.7.13.3</ecNumber>
    </recommendedName>
</protein>
<keyword evidence="11" id="KW-0902">Two-component regulatory system</keyword>
<dbReference type="InterPro" id="IPR001789">
    <property type="entry name" value="Sig_transdc_resp-reg_receiver"/>
</dbReference>
<dbReference type="RefSeq" id="WP_111608044.1">
    <property type="nucleotide sequence ID" value="NZ_QHJF01000024.1"/>
</dbReference>
<dbReference type="CDD" id="cd16922">
    <property type="entry name" value="HATPase_EvgS-ArcB-TorS-like"/>
    <property type="match status" value="1"/>
</dbReference>
<dbReference type="InterPro" id="IPR036890">
    <property type="entry name" value="HATPase_C_sf"/>
</dbReference>
<evidence type="ECO:0000256" key="10">
    <source>
        <dbReference type="ARBA" id="ARBA00022989"/>
    </source>
</evidence>
<dbReference type="InterPro" id="IPR036641">
    <property type="entry name" value="HPT_dom_sf"/>
</dbReference>
<evidence type="ECO:0000256" key="14">
    <source>
        <dbReference type="PROSITE-ProRule" id="PRU00169"/>
    </source>
</evidence>
<dbReference type="SMART" id="SM00388">
    <property type="entry name" value="HisKA"/>
    <property type="match status" value="1"/>
</dbReference>
<evidence type="ECO:0000256" key="13">
    <source>
        <dbReference type="PROSITE-ProRule" id="PRU00110"/>
    </source>
</evidence>
<dbReference type="GO" id="GO:0005886">
    <property type="term" value="C:plasma membrane"/>
    <property type="evidence" value="ECO:0007669"/>
    <property type="project" value="UniProtKB-SubCell"/>
</dbReference>
<evidence type="ECO:0000313" key="19">
    <source>
        <dbReference type="EMBL" id="QNT07007.1"/>
    </source>
</evidence>
<evidence type="ECO:0000313" key="20">
    <source>
        <dbReference type="Proteomes" id="UP000516370"/>
    </source>
</evidence>
<dbReference type="SMART" id="SM00387">
    <property type="entry name" value="HATPase_c"/>
    <property type="match status" value="1"/>
</dbReference>
<evidence type="ECO:0000259" key="16">
    <source>
        <dbReference type="PROSITE" id="PS50109"/>
    </source>
</evidence>
<dbReference type="FunFam" id="3.30.565.10:FF:000010">
    <property type="entry name" value="Sensor histidine kinase RcsC"/>
    <property type="match status" value="1"/>
</dbReference>
<keyword evidence="12 15" id="KW-0472">Membrane</keyword>
<dbReference type="OrthoDB" id="9797243at2"/>
<dbReference type="Pfam" id="PF02518">
    <property type="entry name" value="HATPase_c"/>
    <property type="match status" value="1"/>
</dbReference>
<dbReference type="KEGG" id="mard:IBG28_05045"/>
<evidence type="ECO:0000256" key="7">
    <source>
        <dbReference type="ARBA" id="ARBA00022692"/>
    </source>
</evidence>
<comment type="subcellular location">
    <subcellularLocation>
        <location evidence="2">Cell inner membrane</location>
        <topology evidence="2">Multi-pass membrane protein</topology>
    </subcellularLocation>
</comment>
<dbReference type="Pfam" id="PF09984">
    <property type="entry name" value="sCache_4"/>
    <property type="match status" value="1"/>
</dbReference>
<feature type="domain" description="Response regulatory" evidence="17">
    <location>
        <begin position="541"/>
        <end position="659"/>
    </location>
</feature>
<evidence type="ECO:0000256" key="3">
    <source>
        <dbReference type="ARBA" id="ARBA00012438"/>
    </source>
</evidence>
<feature type="transmembrane region" description="Helical" evidence="15">
    <location>
        <begin position="181"/>
        <end position="203"/>
    </location>
</feature>
<evidence type="ECO:0000256" key="5">
    <source>
        <dbReference type="ARBA" id="ARBA00022519"/>
    </source>
</evidence>
<evidence type="ECO:0000256" key="12">
    <source>
        <dbReference type="ARBA" id="ARBA00023136"/>
    </source>
</evidence>
<dbReference type="Gene3D" id="1.20.120.160">
    <property type="entry name" value="HPT domain"/>
    <property type="match status" value="1"/>
</dbReference>
<feature type="domain" description="Histidine kinase" evidence="16">
    <location>
        <begin position="304"/>
        <end position="527"/>
    </location>
</feature>
<keyword evidence="7 15" id="KW-0812">Transmembrane</keyword>
<keyword evidence="6 14" id="KW-0597">Phosphoprotein</keyword>
<dbReference type="Gene3D" id="1.10.287.130">
    <property type="match status" value="1"/>
</dbReference>
<dbReference type="PANTHER" id="PTHR45339:SF1">
    <property type="entry name" value="HYBRID SIGNAL TRANSDUCTION HISTIDINE KINASE J"/>
    <property type="match status" value="1"/>
</dbReference>
<dbReference type="GO" id="GO:0005524">
    <property type="term" value="F:ATP binding"/>
    <property type="evidence" value="ECO:0007669"/>
    <property type="project" value="UniProtKB-KW"/>
</dbReference>
<feature type="transmembrane region" description="Helical" evidence="15">
    <location>
        <begin position="18"/>
        <end position="38"/>
    </location>
</feature>
<dbReference type="PROSITE" id="PS50109">
    <property type="entry name" value="HIS_KIN"/>
    <property type="match status" value="1"/>
</dbReference>
<comment type="caution">
    <text evidence="14">Lacks conserved residue(s) required for the propagation of feature annotation.</text>
</comment>
<dbReference type="PRINTS" id="PR00344">
    <property type="entry name" value="BCTRLSENSOR"/>
</dbReference>
<dbReference type="PROSITE" id="PS50110">
    <property type="entry name" value="RESPONSE_REGULATORY"/>
    <property type="match status" value="2"/>
</dbReference>
<evidence type="ECO:0000256" key="4">
    <source>
        <dbReference type="ARBA" id="ARBA00022475"/>
    </source>
</evidence>
<keyword evidence="10 15" id="KW-1133">Transmembrane helix</keyword>
<accession>A0A7H1J941</accession>
<evidence type="ECO:0000256" key="15">
    <source>
        <dbReference type="SAM" id="Phobius"/>
    </source>
</evidence>
<dbReference type="AlphaFoldDB" id="A0A7H1J941"/>
<gene>
    <name evidence="19" type="ORF">IBG28_05045</name>
</gene>
<dbReference type="InterPro" id="IPR004358">
    <property type="entry name" value="Sig_transdc_His_kin-like_C"/>
</dbReference>
<dbReference type="PANTHER" id="PTHR45339">
    <property type="entry name" value="HYBRID SIGNAL TRANSDUCTION HISTIDINE KINASE J"/>
    <property type="match status" value="1"/>
</dbReference>
<dbReference type="InterPro" id="IPR011006">
    <property type="entry name" value="CheY-like_superfamily"/>
</dbReference>
<dbReference type="SUPFAM" id="SSF52172">
    <property type="entry name" value="CheY-like"/>
    <property type="match status" value="2"/>
</dbReference>
<dbReference type="InterPro" id="IPR003594">
    <property type="entry name" value="HATPase_dom"/>
</dbReference>
<dbReference type="Proteomes" id="UP000516370">
    <property type="component" value="Chromosome"/>
</dbReference>
<feature type="domain" description="HPt" evidence="18">
    <location>
        <begin position="829"/>
        <end position="922"/>
    </location>
</feature>
<feature type="domain" description="Response regulatory" evidence="17">
    <location>
        <begin position="683"/>
        <end position="799"/>
    </location>
</feature>
<dbReference type="EC" id="2.7.13.3" evidence="3"/>
<dbReference type="SUPFAM" id="SSF47384">
    <property type="entry name" value="Homodimeric domain of signal transducing histidine kinase"/>
    <property type="match status" value="1"/>
</dbReference>
<feature type="modified residue" description="4-aspartylphosphate" evidence="14">
    <location>
        <position position="732"/>
    </location>
</feature>
<keyword evidence="8" id="KW-0547">Nucleotide-binding</keyword>
<dbReference type="Gene3D" id="3.40.50.2300">
    <property type="match status" value="2"/>
</dbReference>
<dbReference type="InterPro" id="IPR005467">
    <property type="entry name" value="His_kinase_dom"/>
</dbReference>
<dbReference type="Gene3D" id="3.30.565.10">
    <property type="entry name" value="Histidine kinase-like ATPase, C-terminal domain"/>
    <property type="match status" value="1"/>
</dbReference>
<dbReference type="CDD" id="cd00082">
    <property type="entry name" value="HisKA"/>
    <property type="match status" value="1"/>
</dbReference>
<comment type="catalytic activity">
    <reaction evidence="1">
        <text>ATP + protein L-histidine = ADP + protein N-phospho-L-histidine.</text>
        <dbReference type="EC" id="2.7.13.3"/>
    </reaction>
</comment>
<evidence type="ECO:0000256" key="2">
    <source>
        <dbReference type="ARBA" id="ARBA00004429"/>
    </source>
</evidence>
<keyword evidence="20" id="KW-1185">Reference proteome</keyword>
<sequence length="932" mass="105437">MRLHFLTNLAPLSVGRKLFWALFTPVFVISMLTSLFLLSTRFDDLNRQLFERTKQITEQVATTSEYAIVFSDQNMMYRILQNALSNHDINSVQLFNSEQKIIAELGSAPTQNNMTFTEESHIIEYDDHLESMSAIYYANNSLDGIFNAQTDLFNPTNQRNLIGWVKIEANKSAIKIAKYQYASLIIFSLVLLNILTILGAYHFSSHLTQPINKLAMALNKLVKGQFSAAKLTKLPPEYAELQKDLLDLTERLEHHHEELIIGIEQSTEDIRRSMDSMEEKSAQLHIANREAMESNRLKSQFLANISHEVRTPLNAILGYTKTLQKDIVDPQQRLYVDTIEQSTNSLLAIIGDILDFSKIEAGKLNLENNHFNLKALVDDVYQILSVNLLTKEKQIDLVPEFCADIPEWFVGDSTRIRQILTNLIGNAIKFTHQGSVRTKVSIASQTSQEITLSFQIIDTGIGIPEHKIHRLFKPFSQVDTSTTRQFGGTGLGLVITKKLVEQMKGKIEVSSDPSIGSTFRFTITLKKSNKTSQYKQKLDRRVLLLEPSTTYKNYLTAYLDSIGVHYVACSDIEQIISTLNKQHDAIDAVLLSVTPDDQNTTEARELIAYCAQQYAIPSIMMVQPPGQIAHYPDLKSLCSDILLKPISQDRLYQALLHINKAPIELLSQKALPSANHEHLKNLKILAVDDSPVNLQLLNHWLTPAGVKVSTAYSGRQAVDMAIHEKFDLIFMDIQMPEMDGMETTQQLRQLKHYKNTPIIALTAHALGSEQQQILASGMNAYLTKPIDEELLFTTIETWRNNTKTFQDQVDDKLINIFDLDKALAVVDGKADIAKEMFDMLADSLDAEKKLIQHHLEKQDTEKLIEVVHRIHGASKYTGTINIARHAGFLETHLKELGLEDADGVAEDFIEAIEELLNHRQLIPWPQSVNPTR</sequence>
<organism evidence="19 20">
    <name type="scientific">Marinomonas arctica</name>
    <dbReference type="NCBI Taxonomy" id="383750"/>
    <lineage>
        <taxon>Bacteria</taxon>
        <taxon>Pseudomonadati</taxon>
        <taxon>Pseudomonadota</taxon>
        <taxon>Gammaproteobacteria</taxon>
        <taxon>Oceanospirillales</taxon>
        <taxon>Oceanospirillaceae</taxon>
        <taxon>Marinomonas</taxon>
    </lineage>
</organism>
<dbReference type="SUPFAM" id="SSF47226">
    <property type="entry name" value="Histidine-containing phosphotransfer domain, HPT domain"/>
    <property type="match status" value="1"/>
</dbReference>
<dbReference type="SUPFAM" id="SSF55874">
    <property type="entry name" value="ATPase domain of HSP90 chaperone/DNA topoisomerase II/histidine kinase"/>
    <property type="match status" value="1"/>
</dbReference>